<dbReference type="AlphaFoldDB" id="A0A4R7Z7F6"/>
<protein>
    <submittedName>
        <fullName evidence="5">Molybdate transport system substrate-binding protein</fullName>
    </submittedName>
</protein>
<feature type="binding site" evidence="4">
    <location>
        <position position="199"/>
    </location>
    <ligand>
        <name>molybdate</name>
        <dbReference type="ChEBI" id="CHEBI:36264"/>
    </ligand>
</feature>
<keyword evidence="4" id="KW-0500">Molybdenum</keyword>
<dbReference type="InterPro" id="IPR005950">
    <property type="entry name" value="ModA"/>
</dbReference>
<comment type="caution">
    <text evidence="5">The sequence shown here is derived from an EMBL/GenBank/DDBJ whole genome shotgun (WGS) entry which is preliminary data.</text>
</comment>
<reference evidence="5 6" key="1">
    <citation type="submission" date="2019-03" db="EMBL/GenBank/DDBJ databases">
        <title>Subsurface microbial communities from deep shales in Ohio and West Virginia, USA.</title>
        <authorList>
            <person name="Wrighton K."/>
        </authorList>
    </citation>
    <scope>NUCLEOTIDE SEQUENCE [LARGE SCALE GENOMIC DNA]</scope>
    <source>
        <strain evidence="5 6">MSL9.2</strain>
    </source>
</reference>
<accession>A0A4R7Z7F6</accession>
<comment type="similarity">
    <text evidence="1">Belongs to the bacterial solute-binding protein ModA family.</text>
</comment>
<feature type="binding site" evidence="4">
    <location>
        <position position="37"/>
    </location>
    <ligand>
        <name>molybdate</name>
        <dbReference type="ChEBI" id="CHEBI:36264"/>
    </ligand>
</feature>
<dbReference type="Proteomes" id="UP000294697">
    <property type="component" value="Unassembled WGS sequence"/>
</dbReference>
<dbReference type="GO" id="GO:0015689">
    <property type="term" value="P:molybdate ion transport"/>
    <property type="evidence" value="ECO:0007669"/>
    <property type="project" value="InterPro"/>
</dbReference>
<keyword evidence="3" id="KW-0732">Signal</keyword>
<name>A0A4R7Z7F6_9FIRM</name>
<evidence type="ECO:0000256" key="3">
    <source>
        <dbReference type="ARBA" id="ARBA00022729"/>
    </source>
</evidence>
<dbReference type="SUPFAM" id="SSF53850">
    <property type="entry name" value="Periplasmic binding protein-like II"/>
    <property type="match status" value="1"/>
</dbReference>
<dbReference type="Pfam" id="PF13531">
    <property type="entry name" value="SBP_bac_11"/>
    <property type="match status" value="1"/>
</dbReference>
<feature type="binding site" evidence="4">
    <location>
        <position position="65"/>
    </location>
    <ligand>
        <name>molybdate</name>
        <dbReference type="ChEBI" id="CHEBI:36264"/>
    </ligand>
</feature>
<dbReference type="PANTHER" id="PTHR30632">
    <property type="entry name" value="MOLYBDATE-BINDING PERIPLASMIC PROTEIN"/>
    <property type="match status" value="1"/>
</dbReference>
<gene>
    <name evidence="5" type="ORF">C8C77_10488</name>
</gene>
<evidence type="ECO:0000256" key="2">
    <source>
        <dbReference type="ARBA" id="ARBA00022723"/>
    </source>
</evidence>
<dbReference type="GO" id="GO:0030973">
    <property type="term" value="F:molybdate ion binding"/>
    <property type="evidence" value="ECO:0007669"/>
    <property type="project" value="TreeGrafter"/>
</dbReference>
<feature type="binding site" evidence="4">
    <location>
        <position position="181"/>
    </location>
    <ligand>
        <name>molybdate</name>
        <dbReference type="ChEBI" id="CHEBI:36264"/>
    </ligand>
</feature>
<dbReference type="InterPro" id="IPR050682">
    <property type="entry name" value="ModA/WtpA"/>
</dbReference>
<organism evidence="5 6">
    <name type="scientific">Halanaerobium saccharolyticum</name>
    <dbReference type="NCBI Taxonomy" id="43595"/>
    <lineage>
        <taxon>Bacteria</taxon>
        <taxon>Bacillati</taxon>
        <taxon>Bacillota</taxon>
        <taxon>Clostridia</taxon>
        <taxon>Halanaerobiales</taxon>
        <taxon>Halanaerobiaceae</taxon>
        <taxon>Halanaerobium</taxon>
    </lineage>
</organism>
<dbReference type="RefSeq" id="WP_111571456.1">
    <property type="nucleotide sequence ID" value="NZ_QLME01000004.1"/>
</dbReference>
<keyword evidence="2 4" id="KW-0479">Metal-binding</keyword>
<dbReference type="PIRSF" id="PIRSF004846">
    <property type="entry name" value="ModA"/>
    <property type="match status" value="1"/>
</dbReference>
<proteinExistence type="inferred from homology"/>
<evidence type="ECO:0000256" key="1">
    <source>
        <dbReference type="ARBA" id="ARBA00009175"/>
    </source>
</evidence>
<dbReference type="PANTHER" id="PTHR30632:SF0">
    <property type="entry name" value="SULFATE-BINDING PROTEIN"/>
    <property type="match status" value="1"/>
</dbReference>
<dbReference type="GO" id="GO:0046872">
    <property type="term" value="F:metal ion binding"/>
    <property type="evidence" value="ECO:0007669"/>
    <property type="project" value="UniProtKB-KW"/>
</dbReference>
<dbReference type="OrthoDB" id="9785015at2"/>
<evidence type="ECO:0000313" key="6">
    <source>
        <dbReference type="Proteomes" id="UP000294697"/>
    </source>
</evidence>
<evidence type="ECO:0000313" key="5">
    <source>
        <dbReference type="EMBL" id="TDW06696.1"/>
    </source>
</evidence>
<sequence length="266" mass="30202">MRNAKRKQILSCIILILIVFTVQTSAAAAVRVMAAASLQEPLNEIKERFEAENINSKLEINYAGSQALFSQIKLGIEFDLFLSANLYYLDQLKKENLVAKDEIFAKNELIIIINSRNKKVANLEQLLNSDYSLLIGAESVPVGDYTVKMLDQYLKSVSNKEKRQKLKNQFDSAVVSREFDVKSVLNKVELGAAEAGIVYLSDYNQDKNIHKVEIPAEYNIEASYYLGLSQQSEAESEAVKFYNYILSPEAQKIFGEYNFKQVKRNE</sequence>
<dbReference type="Gene3D" id="3.40.190.10">
    <property type="entry name" value="Periplasmic binding protein-like II"/>
    <property type="match status" value="2"/>
</dbReference>
<evidence type="ECO:0000256" key="4">
    <source>
        <dbReference type="PIRSR" id="PIRSR004846-1"/>
    </source>
</evidence>
<dbReference type="NCBIfam" id="TIGR01256">
    <property type="entry name" value="modA"/>
    <property type="match status" value="1"/>
</dbReference>
<dbReference type="EMBL" id="SODA01000004">
    <property type="protein sequence ID" value="TDW06696.1"/>
    <property type="molecule type" value="Genomic_DNA"/>
</dbReference>